<comment type="caution">
    <text evidence="1">The sequence shown here is derived from an EMBL/GenBank/DDBJ whole genome shotgun (WGS) entry which is preliminary data.</text>
</comment>
<gene>
    <name evidence="1" type="ORF">J6TS1_42870</name>
</gene>
<protein>
    <submittedName>
        <fullName evidence="1">Uncharacterized protein</fullName>
    </submittedName>
</protein>
<sequence length="192" mass="22131">MNQVAHYISILERSIRKGQAVSIYSNQYEPDKFSVGYIETFSSEQFVMKHVTPEGISDGYIVRRNEDIFRIDSNGNYEQRIELLYALQKQKHESIFENPILKNSNLFKEAFDSAMKKDLICSVCIDESDDQDDIVGFVSDITPEEVVISRISFEGLTDGESSFFLADVIKLNCETVEEKALKLIYNHRKTNY</sequence>
<proteinExistence type="predicted"/>
<dbReference type="Proteomes" id="UP000680670">
    <property type="component" value="Unassembled WGS sequence"/>
</dbReference>
<evidence type="ECO:0000313" key="1">
    <source>
        <dbReference type="EMBL" id="GIN98417.1"/>
    </source>
</evidence>
<organism evidence="1 2">
    <name type="scientific">Siminovitchia terrae</name>
    <name type="common">Bacillus terrae</name>
    <dbReference type="NCBI Taxonomy" id="1914933"/>
    <lineage>
        <taxon>Bacteria</taxon>
        <taxon>Bacillati</taxon>
        <taxon>Bacillota</taxon>
        <taxon>Bacilli</taxon>
        <taxon>Bacillales</taxon>
        <taxon>Bacillaceae</taxon>
        <taxon>Siminovitchia</taxon>
    </lineage>
</organism>
<dbReference type="RefSeq" id="WP_213021366.1">
    <property type="nucleotide sequence ID" value="NZ_BORJ01000014.1"/>
</dbReference>
<dbReference type="EMBL" id="BORJ01000014">
    <property type="protein sequence ID" value="GIN98417.1"/>
    <property type="molecule type" value="Genomic_DNA"/>
</dbReference>
<accession>A0ABQ4L2A7</accession>
<keyword evidence="2" id="KW-1185">Reference proteome</keyword>
<name>A0ABQ4L2A7_SIMTE</name>
<reference evidence="1 2" key="1">
    <citation type="submission" date="2021-03" db="EMBL/GenBank/DDBJ databases">
        <title>Antimicrobial resistance genes in bacteria isolated from Japanese honey, and their potential for conferring macrolide and lincosamide resistance in the American foulbrood pathogen Paenibacillus larvae.</title>
        <authorList>
            <person name="Okamoto M."/>
            <person name="Kumagai M."/>
            <person name="Kanamori H."/>
            <person name="Takamatsu D."/>
        </authorList>
    </citation>
    <scope>NUCLEOTIDE SEQUENCE [LARGE SCALE GENOMIC DNA]</scope>
    <source>
        <strain evidence="1 2">J6TS1</strain>
    </source>
</reference>
<evidence type="ECO:0000313" key="2">
    <source>
        <dbReference type="Proteomes" id="UP000680670"/>
    </source>
</evidence>